<evidence type="ECO:0000256" key="12">
    <source>
        <dbReference type="SAM" id="Phobius"/>
    </source>
</evidence>
<dbReference type="InterPro" id="IPR050480">
    <property type="entry name" value="CysZ-like"/>
</dbReference>
<feature type="region of interest" description="Disordered" evidence="11">
    <location>
        <begin position="255"/>
        <end position="274"/>
    </location>
</feature>
<comment type="subcellular location">
    <subcellularLocation>
        <location evidence="1">Membrane</location>
        <topology evidence="1">Multi-pass membrane protein</topology>
    </subcellularLocation>
</comment>
<dbReference type="PANTHER" id="PTHR37468:SF1">
    <property type="entry name" value="SULFATE TRANSPORTER CYSZ"/>
    <property type="match status" value="1"/>
</dbReference>
<dbReference type="RefSeq" id="WP_353293983.1">
    <property type="nucleotide sequence ID" value="NZ_BAABWH010000002.1"/>
</dbReference>
<evidence type="ECO:0000256" key="9">
    <source>
        <dbReference type="ARBA" id="ARBA00023136"/>
    </source>
</evidence>
<gene>
    <name evidence="13" type="primary">cysZ</name>
    <name evidence="13" type="ORF">NBRC116585_11670</name>
</gene>
<evidence type="ECO:0000256" key="11">
    <source>
        <dbReference type="SAM" id="MobiDB-lite"/>
    </source>
</evidence>
<feature type="transmembrane region" description="Helical" evidence="12">
    <location>
        <begin position="72"/>
        <end position="101"/>
    </location>
</feature>
<evidence type="ECO:0000256" key="6">
    <source>
        <dbReference type="ARBA" id="ARBA00022692"/>
    </source>
</evidence>
<evidence type="ECO:0000313" key="14">
    <source>
        <dbReference type="Proteomes" id="UP001481413"/>
    </source>
</evidence>
<keyword evidence="7 12" id="KW-1133">Transmembrane helix</keyword>
<sequence length="274" mass="30718">MHERIMSGNPLLGMQYVWRGFQNLRTPGLRRYVAFPLLLNILIMGGASVWVITHIDGWVGQIVDMLPGFLAFLYWLLMPLAVLVVVFGMAYFFSAVLMILAGPLNGLLAERVETMQGHTLPDESIPAMTVRTLGRELTKMMYYLPRYLGIFLLGWIPGIGQLLAPPLWFWFGGWMMAVQYTDLSFDNHTKPFADVRERMSQDLWTVMGFGTLVALLLTVPVINLFVMPAAVIGATLMRLERMPFDGASGKVGYAELSGNETPRLTHDETQGTGR</sequence>
<feature type="compositionally biased region" description="Basic and acidic residues" evidence="11">
    <location>
        <begin position="263"/>
        <end position="274"/>
    </location>
</feature>
<feature type="transmembrane region" description="Helical" evidence="12">
    <location>
        <begin position="206"/>
        <end position="232"/>
    </location>
</feature>
<dbReference type="PANTHER" id="PTHR37468">
    <property type="entry name" value="SULFATE TRANSPORTER CYSZ"/>
    <property type="match status" value="1"/>
</dbReference>
<keyword evidence="9 12" id="KW-0472">Membrane</keyword>
<protein>
    <submittedName>
        <fullName evidence="13">Sulfate transporter CysZ</fullName>
    </submittedName>
</protein>
<keyword evidence="10" id="KW-0198">Cysteine biosynthesis</keyword>
<organism evidence="13 14">
    <name type="scientific">Thalassolituus maritimus</name>
    <dbReference type="NCBI Taxonomy" id="484498"/>
    <lineage>
        <taxon>Bacteria</taxon>
        <taxon>Pseudomonadati</taxon>
        <taxon>Pseudomonadota</taxon>
        <taxon>Gammaproteobacteria</taxon>
        <taxon>Oceanospirillales</taxon>
        <taxon>Oceanospirillaceae</taxon>
        <taxon>Thalassolituus</taxon>
    </lineage>
</organism>
<evidence type="ECO:0000256" key="3">
    <source>
        <dbReference type="ARBA" id="ARBA00022475"/>
    </source>
</evidence>
<evidence type="ECO:0000313" key="13">
    <source>
        <dbReference type="EMBL" id="GAA6145050.1"/>
    </source>
</evidence>
<proteinExistence type="predicted"/>
<name>A0ABP9ZY42_9GAMM</name>
<evidence type="ECO:0000256" key="2">
    <source>
        <dbReference type="ARBA" id="ARBA00022448"/>
    </source>
</evidence>
<dbReference type="InterPro" id="IPR059112">
    <property type="entry name" value="CysZ/EI24"/>
</dbReference>
<reference evidence="13 14" key="1">
    <citation type="submission" date="2024-04" db="EMBL/GenBank/DDBJ databases">
        <title>Draft genome sequence of Thalassolituus maritimus NBRC 116585.</title>
        <authorList>
            <person name="Miyakawa T."/>
            <person name="Kusuya Y."/>
            <person name="Miura T."/>
        </authorList>
    </citation>
    <scope>NUCLEOTIDE SEQUENCE [LARGE SCALE GENOMIC DNA]</scope>
    <source>
        <strain evidence="13 14">5NW40-0001</strain>
    </source>
</reference>
<keyword evidence="4" id="KW-0997">Cell inner membrane</keyword>
<keyword evidence="3" id="KW-1003">Cell membrane</keyword>
<feature type="transmembrane region" description="Helical" evidence="12">
    <location>
        <begin position="32"/>
        <end position="52"/>
    </location>
</feature>
<feature type="transmembrane region" description="Helical" evidence="12">
    <location>
        <begin position="147"/>
        <end position="171"/>
    </location>
</feature>
<evidence type="ECO:0000256" key="8">
    <source>
        <dbReference type="ARBA" id="ARBA00023032"/>
    </source>
</evidence>
<dbReference type="Proteomes" id="UP001481413">
    <property type="component" value="Unassembled WGS sequence"/>
</dbReference>
<evidence type="ECO:0000256" key="5">
    <source>
        <dbReference type="ARBA" id="ARBA00022605"/>
    </source>
</evidence>
<keyword evidence="6 12" id="KW-0812">Transmembrane</keyword>
<dbReference type="Pfam" id="PF07264">
    <property type="entry name" value="EI24"/>
    <property type="match status" value="1"/>
</dbReference>
<dbReference type="EMBL" id="BAABWH010000002">
    <property type="protein sequence ID" value="GAA6145050.1"/>
    <property type="molecule type" value="Genomic_DNA"/>
</dbReference>
<accession>A0ABP9ZY42</accession>
<keyword evidence="2" id="KW-0813">Transport</keyword>
<evidence type="ECO:0000256" key="7">
    <source>
        <dbReference type="ARBA" id="ARBA00022989"/>
    </source>
</evidence>
<keyword evidence="8" id="KW-0764">Sulfate transport</keyword>
<keyword evidence="5" id="KW-0028">Amino-acid biosynthesis</keyword>
<evidence type="ECO:0000256" key="10">
    <source>
        <dbReference type="ARBA" id="ARBA00023192"/>
    </source>
</evidence>
<comment type="caution">
    <text evidence="13">The sequence shown here is derived from an EMBL/GenBank/DDBJ whole genome shotgun (WGS) entry which is preliminary data.</text>
</comment>
<evidence type="ECO:0000256" key="1">
    <source>
        <dbReference type="ARBA" id="ARBA00004141"/>
    </source>
</evidence>
<dbReference type="NCBIfam" id="NF003433">
    <property type="entry name" value="PRK04949.1"/>
    <property type="match status" value="1"/>
</dbReference>
<keyword evidence="14" id="KW-1185">Reference proteome</keyword>
<evidence type="ECO:0000256" key="4">
    <source>
        <dbReference type="ARBA" id="ARBA00022519"/>
    </source>
</evidence>